<gene>
    <name evidence="2" type="ORF">D779_3045</name>
</gene>
<evidence type="ECO:0000313" key="2">
    <source>
        <dbReference type="EMBL" id="EXJ14083.1"/>
    </source>
</evidence>
<feature type="compositionally biased region" description="Basic and acidic residues" evidence="1">
    <location>
        <begin position="1"/>
        <end position="24"/>
    </location>
</feature>
<accession>W9V3I8</accession>
<dbReference type="EMBL" id="AONC01000049">
    <property type="protein sequence ID" value="EXJ14083.1"/>
    <property type="molecule type" value="Genomic_DNA"/>
</dbReference>
<proteinExistence type="predicted"/>
<organism evidence="2 3">
    <name type="scientific">Imhoffiella purpurea</name>
    <dbReference type="NCBI Taxonomy" id="1249627"/>
    <lineage>
        <taxon>Bacteria</taxon>
        <taxon>Pseudomonadati</taxon>
        <taxon>Pseudomonadota</taxon>
        <taxon>Gammaproteobacteria</taxon>
        <taxon>Chromatiales</taxon>
        <taxon>Chromatiaceae</taxon>
        <taxon>Imhoffiella</taxon>
    </lineage>
</organism>
<feature type="region of interest" description="Disordered" evidence="1">
    <location>
        <begin position="1"/>
        <end position="60"/>
    </location>
</feature>
<dbReference type="STRING" id="1249627.D779_3045"/>
<keyword evidence="3" id="KW-1185">Reference proteome</keyword>
<dbReference type="AlphaFoldDB" id="W9V3I8"/>
<comment type="caution">
    <text evidence="2">The sequence shown here is derived from an EMBL/GenBank/DDBJ whole genome shotgun (WGS) entry which is preliminary data.</text>
</comment>
<protein>
    <submittedName>
        <fullName evidence="2">Uncharacterized protein</fullName>
    </submittedName>
</protein>
<dbReference type="Proteomes" id="UP000019460">
    <property type="component" value="Unassembled WGS sequence"/>
</dbReference>
<evidence type="ECO:0000256" key="1">
    <source>
        <dbReference type="SAM" id="MobiDB-lite"/>
    </source>
</evidence>
<evidence type="ECO:0000313" key="3">
    <source>
        <dbReference type="Proteomes" id="UP000019460"/>
    </source>
</evidence>
<sequence>MLSRIDRDRRLIDEARPAGSRPDEPFGSVYCLGQVEAKPDPHPNAHPHRHLDKPGLPRHR</sequence>
<reference evidence="2 3" key="1">
    <citation type="submission" date="2012-11" db="EMBL/GenBank/DDBJ databases">
        <title>Genome assembly of Thiorhodococcus sp. AK35.</title>
        <authorList>
            <person name="Nupur N."/>
            <person name="Khatri I."/>
            <person name="Subramanian S."/>
            <person name="Pinnaka A."/>
        </authorList>
    </citation>
    <scope>NUCLEOTIDE SEQUENCE [LARGE SCALE GENOMIC DNA]</scope>
    <source>
        <strain evidence="2 3">AK35</strain>
    </source>
</reference>
<name>W9V3I8_9GAMM</name>
<feature type="compositionally biased region" description="Basic residues" evidence="1">
    <location>
        <begin position="45"/>
        <end position="60"/>
    </location>
</feature>